<keyword evidence="1" id="KW-0472">Membrane</keyword>
<evidence type="ECO:0000256" key="1">
    <source>
        <dbReference type="SAM" id="Phobius"/>
    </source>
</evidence>
<proteinExistence type="predicted"/>
<keyword evidence="1" id="KW-0812">Transmembrane</keyword>
<feature type="transmembrane region" description="Helical" evidence="1">
    <location>
        <begin position="177"/>
        <end position="193"/>
    </location>
</feature>
<evidence type="ECO:0000313" key="2">
    <source>
        <dbReference type="EMBL" id="QLH84941.1"/>
    </source>
</evidence>
<accession>A0A7D5PCB5</accession>
<feature type="transmembrane region" description="Helical" evidence="1">
    <location>
        <begin position="454"/>
        <end position="474"/>
    </location>
</feature>
<gene>
    <name evidence="2" type="ORF">HZS54_08075</name>
</gene>
<protein>
    <recommendedName>
        <fullName evidence="4">Fenitrothion hydrolase</fullName>
    </recommendedName>
</protein>
<feature type="transmembrane region" description="Helical" evidence="1">
    <location>
        <begin position="413"/>
        <end position="433"/>
    </location>
</feature>
<feature type="transmembrane region" description="Helical" evidence="1">
    <location>
        <begin position="351"/>
        <end position="371"/>
    </location>
</feature>
<feature type="transmembrane region" description="Helical" evidence="1">
    <location>
        <begin position="273"/>
        <end position="291"/>
    </location>
</feature>
<keyword evidence="1" id="KW-1133">Transmembrane helix</keyword>
<dbReference type="EMBL" id="CP058909">
    <property type="protein sequence ID" value="QLH84941.1"/>
    <property type="molecule type" value="Genomic_DNA"/>
</dbReference>
<evidence type="ECO:0000313" key="3">
    <source>
        <dbReference type="Proteomes" id="UP000509346"/>
    </source>
</evidence>
<feature type="transmembrane region" description="Helical" evidence="1">
    <location>
        <begin position="39"/>
        <end position="57"/>
    </location>
</feature>
<feature type="transmembrane region" description="Helical" evidence="1">
    <location>
        <begin position="92"/>
        <end position="113"/>
    </location>
</feature>
<reference evidence="2 3" key="1">
    <citation type="submission" date="2020-07" db="EMBL/GenBank/DDBJ databases">
        <title>Halosimplex litoreum sp. nov. and Halosimplex rubrum sp. nov., isolated from different salt environments.</title>
        <authorList>
            <person name="Cui H."/>
        </authorList>
    </citation>
    <scope>NUCLEOTIDE SEQUENCE [LARGE SCALE GENOMIC DNA]</scope>
    <source>
        <strain evidence="2 3">R2</strain>
    </source>
</reference>
<dbReference type="KEGG" id="hpel:HZS54_08075"/>
<name>A0A7D5PCB5_9EURY</name>
<feature type="transmembrane region" description="Helical" evidence="1">
    <location>
        <begin position="205"/>
        <end position="225"/>
    </location>
</feature>
<feature type="transmembrane region" description="Helical" evidence="1">
    <location>
        <begin position="125"/>
        <end position="143"/>
    </location>
</feature>
<dbReference type="AlphaFoldDB" id="A0A7D5PCB5"/>
<feature type="transmembrane region" description="Helical" evidence="1">
    <location>
        <begin position="311"/>
        <end position="339"/>
    </location>
</feature>
<dbReference type="Proteomes" id="UP000509346">
    <property type="component" value="Chromosome"/>
</dbReference>
<keyword evidence="3" id="KW-1185">Reference proteome</keyword>
<sequence length="475" mass="48874">MRRALAAALATVALAASAGVASAHEIVAREFTAPVPLELLFVGAGATVGLTALWLGVADRRAGGSERAARQPAPEPSDRPLARVPAAVARPIVTVARVGFLALFVGALAHGILGRQVAAENLATLVLWPLVLKGVGLLAVLVGSPWRVLSPWETLYDGLVALEGREIALAGSYPERLGAWPAVAGFVLGVGVLENLTVATRSPSITVAVAAAYAVAMLVGSVAFGREWFARADALTVLFDLLGRIAPLAVRRRDDGSVALAVRPPWRGVTRPLGNTSLVAFVVAAVYTVSFDGFTATRAYRSLLDPAREALGVGVASVALYASGLAVFLVSFALAAALAERLGTGAIPSSADPTAAATAFGATVIPIAAAYEVAHNYPFVATNLGATVAVVRDLALGTAGDPIRPLAGLSVELFWLSQVALVVAGHLVAVVAAHRVATRRYGGRGAARRGHAPFVLVMVGYTMLSLWIVSRPLAA</sequence>
<evidence type="ECO:0008006" key="4">
    <source>
        <dbReference type="Google" id="ProtNLM"/>
    </source>
</evidence>
<dbReference type="OrthoDB" id="307643at2157"/>
<organism evidence="2 3">
    <name type="scientific">Halosimplex pelagicum</name>
    <dbReference type="NCBI Taxonomy" id="869886"/>
    <lineage>
        <taxon>Archaea</taxon>
        <taxon>Methanobacteriati</taxon>
        <taxon>Methanobacteriota</taxon>
        <taxon>Stenosarchaea group</taxon>
        <taxon>Halobacteria</taxon>
        <taxon>Halobacteriales</taxon>
        <taxon>Haloarculaceae</taxon>
        <taxon>Halosimplex</taxon>
    </lineage>
</organism>